<dbReference type="InterPro" id="IPR036770">
    <property type="entry name" value="Ankyrin_rpt-contain_sf"/>
</dbReference>
<evidence type="ECO:0000313" key="5">
    <source>
        <dbReference type="Proteomes" id="UP000800200"/>
    </source>
</evidence>
<evidence type="ECO:0000256" key="3">
    <source>
        <dbReference type="PROSITE-ProRule" id="PRU00023"/>
    </source>
</evidence>
<name>A0A6A6EQX7_9PEZI</name>
<reference evidence="4" key="1">
    <citation type="journal article" date="2020" name="Stud. Mycol.">
        <title>101 Dothideomycetes genomes: a test case for predicting lifestyles and emergence of pathogens.</title>
        <authorList>
            <person name="Haridas S."/>
            <person name="Albert R."/>
            <person name="Binder M."/>
            <person name="Bloem J."/>
            <person name="Labutti K."/>
            <person name="Salamov A."/>
            <person name="Andreopoulos B."/>
            <person name="Baker S."/>
            <person name="Barry K."/>
            <person name="Bills G."/>
            <person name="Bluhm B."/>
            <person name="Cannon C."/>
            <person name="Castanera R."/>
            <person name="Culley D."/>
            <person name="Daum C."/>
            <person name="Ezra D."/>
            <person name="Gonzalez J."/>
            <person name="Henrissat B."/>
            <person name="Kuo A."/>
            <person name="Liang C."/>
            <person name="Lipzen A."/>
            <person name="Lutzoni F."/>
            <person name="Magnuson J."/>
            <person name="Mondo S."/>
            <person name="Nolan M."/>
            <person name="Ohm R."/>
            <person name="Pangilinan J."/>
            <person name="Park H.-J."/>
            <person name="Ramirez L."/>
            <person name="Alfaro M."/>
            <person name="Sun H."/>
            <person name="Tritt A."/>
            <person name="Yoshinaga Y."/>
            <person name="Zwiers L.-H."/>
            <person name="Turgeon B."/>
            <person name="Goodwin S."/>
            <person name="Spatafora J."/>
            <person name="Crous P."/>
            <person name="Grigoriev I."/>
        </authorList>
    </citation>
    <scope>NUCLEOTIDE SEQUENCE</scope>
    <source>
        <strain evidence="4">CBS 207.26</strain>
    </source>
</reference>
<dbReference type="PROSITE" id="PS50297">
    <property type="entry name" value="ANK_REP_REGION"/>
    <property type="match status" value="2"/>
</dbReference>
<evidence type="ECO:0000256" key="1">
    <source>
        <dbReference type="ARBA" id="ARBA00022737"/>
    </source>
</evidence>
<dbReference type="InterPro" id="IPR002110">
    <property type="entry name" value="Ankyrin_rpt"/>
</dbReference>
<accession>A0A6A6EQX7</accession>
<keyword evidence="5" id="KW-1185">Reference proteome</keyword>
<protein>
    <submittedName>
        <fullName evidence="4">Ankyrin repeat protein</fullName>
    </submittedName>
</protein>
<keyword evidence="2 3" id="KW-0040">ANK repeat</keyword>
<proteinExistence type="predicted"/>
<dbReference type="PANTHER" id="PTHR24198">
    <property type="entry name" value="ANKYRIN REPEAT AND PROTEIN KINASE DOMAIN-CONTAINING PROTEIN"/>
    <property type="match status" value="1"/>
</dbReference>
<dbReference type="AlphaFoldDB" id="A0A6A6EQX7"/>
<dbReference type="Gene3D" id="1.25.40.20">
    <property type="entry name" value="Ankyrin repeat-containing domain"/>
    <property type="match status" value="1"/>
</dbReference>
<organism evidence="4 5">
    <name type="scientific">Zopfia rhizophila CBS 207.26</name>
    <dbReference type="NCBI Taxonomy" id="1314779"/>
    <lineage>
        <taxon>Eukaryota</taxon>
        <taxon>Fungi</taxon>
        <taxon>Dikarya</taxon>
        <taxon>Ascomycota</taxon>
        <taxon>Pezizomycotina</taxon>
        <taxon>Dothideomycetes</taxon>
        <taxon>Dothideomycetes incertae sedis</taxon>
        <taxon>Zopfiaceae</taxon>
        <taxon>Zopfia</taxon>
    </lineage>
</organism>
<dbReference type="OrthoDB" id="539213at2759"/>
<feature type="repeat" description="ANK" evidence="3">
    <location>
        <begin position="35"/>
        <end position="67"/>
    </location>
</feature>
<evidence type="ECO:0000313" key="4">
    <source>
        <dbReference type="EMBL" id="KAF2193681.1"/>
    </source>
</evidence>
<evidence type="ECO:0000256" key="2">
    <source>
        <dbReference type="ARBA" id="ARBA00023043"/>
    </source>
</evidence>
<dbReference type="Proteomes" id="UP000800200">
    <property type="component" value="Unassembled WGS sequence"/>
</dbReference>
<gene>
    <name evidence="4" type="ORF">K469DRAFT_492515</name>
</gene>
<feature type="non-terminal residue" evidence="4">
    <location>
        <position position="89"/>
    </location>
</feature>
<dbReference type="SUPFAM" id="SSF48403">
    <property type="entry name" value="Ankyrin repeat"/>
    <property type="match status" value="1"/>
</dbReference>
<dbReference type="SMART" id="SM00248">
    <property type="entry name" value="ANK"/>
    <property type="match status" value="2"/>
</dbReference>
<dbReference type="PROSITE" id="PS50088">
    <property type="entry name" value="ANK_REPEAT"/>
    <property type="match status" value="2"/>
</dbReference>
<keyword evidence="1" id="KW-0677">Repeat</keyword>
<dbReference type="Pfam" id="PF00023">
    <property type="entry name" value="Ank"/>
    <property type="match status" value="1"/>
</dbReference>
<dbReference type="PRINTS" id="PR01415">
    <property type="entry name" value="ANKYRIN"/>
</dbReference>
<feature type="repeat" description="ANK" evidence="3">
    <location>
        <begin position="1"/>
        <end position="32"/>
    </location>
</feature>
<dbReference type="EMBL" id="ML994613">
    <property type="protein sequence ID" value="KAF2193681.1"/>
    <property type="molecule type" value="Genomic_DNA"/>
</dbReference>
<dbReference type="PANTHER" id="PTHR24198:SF165">
    <property type="entry name" value="ANKYRIN REPEAT-CONTAINING PROTEIN-RELATED"/>
    <property type="match status" value="1"/>
</dbReference>
<dbReference type="Pfam" id="PF12796">
    <property type="entry name" value="Ank_2"/>
    <property type="match status" value="1"/>
</dbReference>
<sequence length="89" mass="9615">GRTALFRAVESSQLDVVKVLLEHAPRVDVDRPIAGRFTPLVIAIMKNGVETVKLLLDFGANVDLKGTGQKTALLYVAEVGDAKVLEMLL</sequence>
<feature type="non-terminal residue" evidence="4">
    <location>
        <position position="1"/>
    </location>
</feature>